<evidence type="ECO:0000313" key="2">
    <source>
        <dbReference type="EMBL" id="DAD96844.1"/>
    </source>
</evidence>
<reference evidence="2" key="1">
    <citation type="journal article" date="2021" name="Proc. Natl. Acad. Sci. U.S.A.">
        <title>A Catalog of Tens of Thousands of Viruses from Human Metagenomes Reveals Hidden Associations with Chronic Diseases.</title>
        <authorList>
            <person name="Tisza M.J."/>
            <person name="Buck C.B."/>
        </authorList>
    </citation>
    <scope>NUCLEOTIDE SEQUENCE</scope>
    <source>
        <strain evidence="2">Ct5op20</strain>
    </source>
</reference>
<dbReference type="Gene3D" id="1.10.10.60">
    <property type="entry name" value="Homeodomain-like"/>
    <property type="match status" value="1"/>
</dbReference>
<evidence type="ECO:0000259" key="1">
    <source>
        <dbReference type="PROSITE" id="PS50819"/>
    </source>
</evidence>
<dbReference type="InterPro" id="IPR004860">
    <property type="entry name" value="LAGLIDADG_dom"/>
</dbReference>
<dbReference type="Gene3D" id="3.10.28.10">
    <property type="entry name" value="Homing endonucleases"/>
    <property type="match status" value="1"/>
</dbReference>
<keyword evidence="2" id="KW-0255">Endonuclease</keyword>
<keyword evidence="2" id="KW-0540">Nuclease</keyword>
<dbReference type="PROSITE" id="PS50819">
    <property type="entry name" value="INTEIN_ENDONUCLEASE"/>
    <property type="match status" value="1"/>
</dbReference>
<organism evidence="2">
    <name type="scientific">Siphoviridae sp. ct5op20</name>
    <dbReference type="NCBI Taxonomy" id="2826295"/>
    <lineage>
        <taxon>Viruses</taxon>
        <taxon>Duplodnaviria</taxon>
        <taxon>Heunggongvirae</taxon>
        <taxon>Uroviricota</taxon>
        <taxon>Caudoviricetes</taxon>
    </lineage>
</organism>
<dbReference type="InterPro" id="IPR027434">
    <property type="entry name" value="Homing_endonucl"/>
</dbReference>
<dbReference type="GO" id="GO:0004519">
    <property type="term" value="F:endonuclease activity"/>
    <property type="evidence" value="ECO:0007669"/>
    <property type="project" value="UniProtKB-KW"/>
</dbReference>
<accession>A0A8S5NR25</accession>
<dbReference type="InterPro" id="IPR004042">
    <property type="entry name" value="Intein_endonuc_central"/>
</dbReference>
<proteinExistence type="predicted"/>
<dbReference type="EMBL" id="BK015225">
    <property type="protein sequence ID" value="DAD96844.1"/>
    <property type="molecule type" value="Genomic_DNA"/>
</dbReference>
<sequence length="314" mass="37150">MGKSKLDGTNVIQDYLSGLSADFLGERYGLSNVAVRNYLRKHGVQLRDSHDSVYDSSRQSPYHFNEHWLDELDCAEKFYFLGFFAADGCNSKKYNNAKIKLQTCDLELLEKFKGLLESDRPIYNVHQKETKNRKESFAVNFELTSKYFCEKLEELGLSERKTYTLQLPDYISDQYFRDYVRGVFDGDGNISVSYKGRARGMSSIAGNPRFLLQLKEKIMKILDINIIFYQKNENCGYIKINRQEDLKIFLDWMYKDSNLYMERKYQRYLEFLSTRDFSVETKGQKQRRLKQQENEIINKYISGIEETNMICERY</sequence>
<protein>
    <submittedName>
        <fullName evidence="2">Endonuclease</fullName>
    </submittedName>
</protein>
<feature type="domain" description="DOD-type homing endonuclease" evidence="1">
    <location>
        <begin position="80"/>
        <end position="226"/>
    </location>
</feature>
<keyword evidence="2" id="KW-0378">Hydrolase</keyword>
<dbReference type="Pfam" id="PF14528">
    <property type="entry name" value="LAGLIDADG_3"/>
    <property type="match status" value="1"/>
</dbReference>
<name>A0A8S5NR25_9CAUD</name>
<dbReference type="SUPFAM" id="SSF55608">
    <property type="entry name" value="Homing endonucleases"/>
    <property type="match status" value="2"/>
</dbReference>